<dbReference type="InterPro" id="IPR036865">
    <property type="entry name" value="CRAL-TRIO_dom_sf"/>
</dbReference>
<comment type="caution">
    <text evidence="3">The sequence shown here is derived from an EMBL/GenBank/DDBJ whole genome shotgun (WGS) entry which is preliminary data.</text>
</comment>
<evidence type="ECO:0000256" key="1">
    <source>
        <dbReference type="ARBA" id="ARBA00022658"/>
    </source>
</evidence>
<protein>
    <recommendedName>
        <fullName evidence="2">CRAL-TRIO domain-containing protein</fullName>
    </recommendedName>
</protein>
<dbReference type="SUPFAM" id="SSF52087">
    <property type="entry name" value="CRAL/TRIO domain"/>
    <property type="match status" value="1"/>
</dbReference>
<dbReference type="PANTHER" id="PTHR22826:SF211">
    <property type="entry name" value="LD43457P"/>
    <property type="match status" value="1"/>
</dbReference>
<dbReference type="AlphaFoldDB" id="A0AAD9JLQ4"/>
<dbReference type="PANTHER" id="PTHR22826">
    <property type="entry name" value="RHO GUANINE EXCHANGE FACTOR-RELATED"/>
    <property type="match status" value="1"/>
</dbReference>
<dbReference type="GO" id="GO:0005737">
    <property type="term" value="C:cytoplasm"/>
    <property type="evidence" value="ECO:0007669"/>
    <property type="project" value="TreeGrafter"/>
</dbReference>
<keyword evidence="4" id="KW-1185">Reference proteome</keyword>
<dbReference type="InterPro" id="IPR051336">
    <property type="entry name" value="RhoGEF_Guanine_NuclExch_SF"/>
</dbReference>
<dbReference type="GO" id="GO:0005085">
    <property type="term" value="F:guanyl-nucleotide exchange factor activity"/>
    <property type="evidence" value="ECO:0007669"/>
    <property type="project" value="UniProtKB-KW"/>
</dbReference>
<evidence type="ECO:0000313" key="4">
    <source>
        <dbReference type="Proteomes" id="UP001208570"/>
    </source>
</evidence>
<dbReference type="Pfam" id="PF13716">
    <property type="entry name" value="CRAL_TRIO_2"/>
    <property type="match status" value="1"/>
</dbReference>
<keyword evidence="1" id="KW-0344">Guanine-nucleotide releasing factor</keyword>
<dbReference type="InterPro" id="IPR001251">
    <property type="entry name" value="CRAL-TRIO_dom"/>
</dbReference>
<reference evidence="3" key="1">
    <citation type="journal article" date="2023" name="Mol. Biol. Evol.">
        <title>Third-Generation Sequencing Reveals the Adaptive Role of the Epigenome in Three Deep-Sea Polychaetes.</title>
        <authorList>
            <person name="Perez M."/>
            <person name="Aroh O."/>
            <person name="Sun Y."/>
            <person name="Lan Y."/>
            <person name="Juniper S.K."/>
            <person name="Young C.R."/>
            <person name="Angers B."/>
            <person name="Qian P.Y."/>
        </authorList>
    </citation>
    <scope>NUCLEOTIDE SEQUENCE</scope>
    <source>
        <strain evidence="3">P08H-3</strain>
    </source>
</reference>
<evidence type="ECO:0000259" key="2">
    <source>
        <dbReference type="Pfam" id="PF13716"/>
    </source>
</evidence>
<dbReference type="Proteomes" id="UP001208570">
    <property type="component" value="Unassembled WGS sequence"/>
</dbReference>
<accession>A0AAD9JLQ4</accession>
<gene>
    <name evidence="3" type="ORF">LSH36_237g00007</name>
</gene>
<feature type="domain" description="CRAL-TRIO" evidence="2">
    <location>
        <begin position="6"/>
        <end position="44"/>
    </location>
</feature>
<evidence type="ECO:0000313" key="3">
    <source>
        <dbReference type="EMBL" id="KAK2155524.1"/>
    </source>
</evidence>
<dbReference type="EMBL" id="JAODUP010000237">
    <property type="protein sequence ID" value="KAK2155524.1"/>
    <property type="molecule type" value="Genomic_DNA"/>
</dbReference>
<sequence>MGFKFVKDDFKFQVVMFSSVEELHAHIDRDQLTEDVGGSLSYNHQEWIQHRACYRGEGFRLGRYRSAKWGAVEWHDKWQDISPEIPDAEPALSVAVFTWRQTTLECANLMMRCDVIDCRSYSLRLQYSHCQSVMD</sequence>
<name>A0AAD9JLQ4_9ANNE</name>
<organism evidence="3 4">
    <name type="scientific">Paralvinella palmiformis</name>
    <dbReference type="NCBI Taxonomy" id="53620"/>
    <lineage>
        <taxon>Eukaryota</taxon>
        <taxon>Metazoa</taxon>
        <taxon>Spiralia</taxon>
        <taxon>Lophotrochozoa</taxon>
        <taxon>Annelida</taxon>
        <taxon>Polychaeta</taxon>
        <taxon>Sedentaria</taxon>
        <taxon>Canalipalpata</taxon>
        <taxon>Terebellida</taxon>
        <taxon>Terebelliformia</taxon>
        <taxon>Alvinellidae</taxon>
        <taxon>Paralvinella</taxon>
    </lineage>
</organism>
<proteinExistence type="predicted"/>